<proteinExistence type="inferred from homology"/>
<dbReference type="GO" id="GO:0008285">
    <property type="term" value="P:negative regulation of cell population proliferation"/>
    <property type="evidence" value="ECO:0007669"/>
    <property type="project" value="InterPro"/>
</dbReference>
<evidence type="ECO:0000256" key="6">
    <source>
        <dbReference type="ARBA" id="ARBA00023136"/>
    </source>
</evidence>
<evidence type="ECO:0000256" key="4">
    <source>
        <dbReference type="ARBA" id="ARBA00022692"/>
    </source>
</evidence>
<dbReference type="Pfam" id="PF08137">
    <property type="entry name" value="DVL"/>
    <property type="match status" value="1"/>
</dbReference>
<keyword evidence="2" id="KW-0217">Developmental protein</keyword>
<evidence type="ECO:0000313" key="9">
    <source>
        <dbReference type="EMBL" id="CAD6272670.1"/>
    </source>
</evidence>
<keyword evidence="10" id="KW-1185">Reference proteome</keyword>
<evidence type="ECO:0000256" key="7">
    <source>
        <dbReference type="ARBA" id="ARBA00024340"/>
    </source>
</evidence>
<keyword evidence="4" id="KW-0812">Transmembrane</keyword>
<gene>
    <name evidence="9" type="ORF">NCGR_LOCUS55943</name>
</gene>
<evidence type="ECO:0000256" key="2">
    <source>
        <dbReference type="ARBA" id="ARBA00022473"/>
    </source>
</evidence>
<dbReference type="GO" id="GO:0005886">
    <property type="term" value="C:plasma membrane"/>
    <property type="evidence" value="ECO:0007669"/>
    <property type="project" value="UniProtKB-SubCell"/>
</dbReference>
<protein>
    <submittedName>
        <fullName evidence="9">Uncharacterized protein</fullName>
    </submittedName>
</protein>
<accession>A0A811RSV7</accession>
<feature type="region of interest" description="Disordered" evidence="8">
    <location>
        <begin position="70"/>
        <end position="103"/>
    </location>
</feature>
<comment type="similarity">
    <text evidence="7">Belongs to the DVL/RTFL small polypeptides family.</text>
</comment>
<evidence type="ECO:0000256" key="1">
    <source>
        <dbReference type="ARBA" id="ARBA00004162"/>
    </source>
</evidence>
<comment type="caution">
    <text evidence="9">The sequence shown here is derived from an EMBL/GenBank/DDBJ whole genome shotgun (WGS) entry which is preliminary data.</text>
</comment>
<dbReference type="InterPro" id="IPR012552">
    <property type="entry name" value="DVL"/>
</dbReference>
<keyword evidence="6" id="KW-0472">Membrane</keyword>
<dbReference type="AlphaFoldDB" id="A0A811RSV7"/>
<evidence type="ECO:0000256" key="5">
    <source>
        <dbReference type="ARBA" id="ARBA00022989"/>
    </source>
</evidence>
<dbReference type="GO" id="GO:0048367">
    <property type="term" value="P:shoot system development"/>
    <property type="evidence" value="ECO:0007669"/>
    <property type="project" value="UniProtKB-ARBA"/>
</dbReference>
<comment type="subcellular location">
    <subcellularLocation>
        <location evidence="1">Cell membrane</location>
        <topology evidence="1">Single-pass membrane protein</topology>
    </subcellularLocation>
</comment>
<keyword evidence="3" id="KW-1003">Cell membrane</keyword>
<name>A0A811RSV7_9POAL</name>
<keyword evidence="5" id="KW-1133">Transmembrane helix</keyword>
<dbReference type="OrthoDB" id="1693826at2759"/>
<organism evidence="9 10">
    <name type="scientific">Miscanthus lutarioriparius</name>
    <dbReference type="NCBI Taxonomy" id="422564"/>
    <lineage>
        <taxon>Eukaryota</taxon>
        <taxon>Viridiplantae</taxon>
        <taxon>Streptophyta</taxon>
        <taxon>Embryophyta</taxon>
        <taxon>Tracheophyta</taxon>
        <taxon>Spermatophyta</taxon>
        <taxon>Magnoliopsida</taxon>
        <taxon>Liliopsida</taxon>
        <taxon>Poales</taxon>
        <taxon>Poaceae</taxon>
        <taxon>PACMAD clade</taxon>
        <taxon>Panicoideae</taxon>
        <taxon>Andropogonodae</taxon>
        <taxon>Andropogoneae</taxon>
        <taxon>Saccharinae</taxon>
        <taxon>Miscanthus</taxon>
    </lineage>
</organism>
<feature type="compositionally biased region" description="Low complexity" evidence="8">
    <location>
        <begin position="10"/>
        <end position="28"/>
    </location>
</feature>
<feature type="region of interest" description="Disordered" evidence="8">
    <location>
        <begin position="1"/>
        <end position="49"/>
    </location>
</feature>
<dbReference type="EMBL" id="CAJGYO010000016">
    <property type="protein sequence ID" value="CAD6272670.1"/>
    <property type="molecule type" value="Genomic_DNA"/>
</dbReference>
<dbReference type="PANTHER" id="PTHR33102">
    <property type="entry name" value="DVL19-RELATED-RELATED"/>
    <property type="match status" value="1"/>
</dbReference>
<dbReference type="InterPro" id="IPR051525">
    <property type="entry name" value="DVL_RTFL_regulatory"/>
</dbReference>
<sequence>MNALPVPEQATSPSAPDSSSSSCTLASPHLRHNCQAPSSTPVPLPPPMELAASASASVCSVEYHHLSAPAAAAADRGGDSAQEETATTRLDRRRRKRGGGGGGCAGLRRRCYAVLKQQRTRLYILRRCVTMLLCWHEHDLSD</sequence>
<evidence type="ECO:0000313" key="10">
    <source>
        <dbReference type="Proteomes" id="UP000604825"/>
    </source>
</evidence>
<reference evidence="9" key="1">
    <citation type="submission" date="2020-10" db="EMBL/GenBank/DDBJ databases">
        <authorList>
            <person name="Han B."/>
            <person name="Lu T."/>
            <person name="Zhao Q."/>
            <person name="Huang X."/>
            <person name="Zhao Y."/>
        </authorList>
    </citation>
    <scope>NUCLEOTIDE SEQUENCE</scope>
</reference>
<evidence type="ECO:0000256" key="8">
    <source>
        <dbReference type="SAM" id="MobiDB-lite"/>
    </source>
</evidence>
<evidence type="ECO:0000256" key="3">
    <source>
        <dbReference type="ARBA" id="ARBA00022475"/>
    </source>
</evidence>
<dbReference type="Proteomes" id="UP000604825">
    <property type="component" value="Unassembled WGS sequence"/>
</dbReference>